<protein>
    <submittedName>
        <fullName evidence="1">Uncharacterized protein</fullName>
    </submittedName>
</protein>
<evidence type="ECO:0000313" key="1">
    <source>
        <dbReference type="EMBL" id="CAP49676.1"/>
    </source>
</evidence>
<gene>
    <name evidence="1" type="ORF">XCCB100_0345</name>
</gene>
<evidence type="ECO:0000313" key="2">
    <source>
        <dbReference type="Proteomes" id="UP000001188"/>
    </source>
</evidence>
<proteinExistence type="predicted"/>
<dbReference type="Proteomes" id="UP000001188">
    <property type="component" value="Chromosome"/>
</dbReference>
<dbReference type="EMBL" id="AM920689">
    <property type="protein sequence ID" value="CAP49676.1"/>
    <property type="molecule type" value="Genomic_DNA"/>
</dbReference>
<dbReference type="HOGENOM" id="CLU_2848780_0_0_6"/>
<reference evidence="1 2" key="1">
    <citation type="journal article" date="2008" name="J. Biotechnol.">
        <title>The genome of Xanthomonas campestris pv. campestris B100 and its use for the reconstruction of metabolic pathways involved in xanthan biosynthesis.</title>
        <authorList>
            <person name="Vorholter F.J."/>
            <person name="Schneiker S."/>
            <person name="Goesmann A."/>
            <person name="Krause L."/>
            <person name="Bekel T."/>
            <person name="Kaiser O."/>
            <person name="Linke B."/>
            <person name="Patschkowski T."/>
            <person name="Ruckert C."/>
            <person name="Schmid J."/>
            <person name="Sidhu V.K."/>
            <person name="Sieber V."/>
            <person name="Tauch A."/>
            <person name="Watt S.A."/>
            <person name="Weisshaar B."/>
            <person name="Becker A."/>
            <person name="Niehaus K."/>
            <person name="Puhler A."/>
        </authorList>
    </citation>
    <scope>NUCLEOTIDE SEQUENCE [LARGE SCALE GENOMIC DNA]</scope>
    <source>
        <strain evidence="1 2">B100</strain>
    </source>
</reference>
<organism evidence="1 2">
    <name type="scientific">Xanthomonas campestris pv. campestris (strain B100)</name>
    <dbReference type="NCBI Taxonomy" id="509169"/>
    <lineage>
        <taxon>Bacteria</taxon>
        <taxon>Pseudomonadati</taxon>
        <taxon>Pseudomonadota</taxon>
        <taxon>Gammaproteobacteria</taxon>
        <taxon>Lysobacterales</taxon>
        <taxon>Lysobacteraceae</taxon>
        <taxon>Xanthomonas</taxon>
    </lineage>
</organism>
<dbReference type="AlphaFoldDB" id="B0RM89"/>
<dbReference type="KEGG" id="xca:xcc-b100_0345"/>
<accession>B0RM89</accession>
<sequence length="65" mass="7170">MYASALVWSPAATPQSVGFAHRSACRSYRSHRSDRVMPCTRCCCAPSARPGAQSYAVAYWRGRDT</sequence>
<name>B0RM89_XANCB</name>